<dbReference type="SMART" id="SM00387">
    <property type="entry name" value="HATPase_c"/>
    <property type="match status" value="1"/>
</dbReference>
<comment type="catalytic activity">
    <reaction evidence="1">
        <text>ATP + protein L-histidine = ADP + protein N-phospho-L-histidine.</text>
        <dbReference type="EC" id="2.7.13.3"/>
    </reaction>
</comment>
<evidence type="ECO:0000256" key="1">
    <source>
        <dbReference type="ARBA" id="ARBA00000085"/>
    </source>
</evidence>
<evidence type="ECO:0000256" key="6">
    <source>
        <dbReference type="ARBA" id="ARBA00022692"/>
    </source>
</evidence>
<dbReference type="AlphaFoldDB" id="A0AAN0VI16"/>
<gene>
    <name evidence="13" type="ORF">RCA23_c11420</name>
</gene>
<evidence type="ECO:0000256" key="7">
    <source>
        <dbReference type="ARBA" id="ARBA00022777"/>
    </source>
</evidence>
<evidence type="ECO:0000256" key="5">
    <source>
        <dbReference type="ARBA" id="ARBA00022679"/>
    </source>
</evidence>
<reference evidence="13 14" key="1">
    <citation type="journal article" date="2014" name="ISME J.">
        <title>Adaptation of an abundant Roseobacter RCA organism to pelagic systems revealed by genomic and transcriptomic analyses.</title>
        <authorList>
            <person name="Voget S."/>
            <person name="Wemheuer B."/>
            <person name="Brinkhoff T."/>
            <person name="Vollmers J."/>
            <person name="Dietrich S."/>
            <person name="Giebel H.A."/>
            <person name="Beardsley C."/>
            <person name="Sardemann C."/>
            <person name="Bakenhus I."/>
            <person name="Billerbeck S."/>
            <person name="Daniel R."/>
            <person name="Simon M."/>
        </authorList>
    </citation>
    <scope>NUCLEOTIDE SEQUENCE [LARGE SCALE GENOMIC DNA]</scope>
    <source>
        <strain evidence="13 14">RCA23</strain>
    </source>
</reference>
<dbReference type="GO" id="GO:0005886">
    <property type="term" value="C:plasma membrane"/>
    <property type="evidence" value="ECO:0007669"/>
    <property type="project" value="TreeGrafter"/>
</dbReference>
<sequence>MKPSSLRARLTLIILPPLLIISLIAGAWQFHNTTLRAESIFDKGLLSAAIAISRDVALSDGDAISPSTRRLLADTSGGTIFYHVFAPDGVFVTGYSTPPVLPSMAPKGATDPFYYNSVYQGENVRVLRFQDVTLVSGIAGIFNITVWQNASVRSSFVRNVLSRSFAVIAALVMSVAIVVWFGVRLGLRPLLELERAIAKRTPSELEPIRRAVPTEARGLVTTLNGLLNRVSRRISSKDEFISNAAHQLRNPMAGVLALAEAVTTAPNPQTAQKRSAELLQAAREASDLTNKLLSFERASGTDVSQTGRPMDLNQLIAHAVSTFEQNHPKASLTVTQDLPRESLFIQADQTMLQEAVLNIFSNCLVHGGPKLKRIWVTLRKSGAGAEILIQDDGIGIPEDRHIEALSRFSQAGGGPGSGLGLAIAARVMKNHGGQLSILPSPRGAKIKLSFSLLDI</sequence>
<dbReference type="GO" id="GO:0000155">
    <property type="term" value="F:phosphorelay sensor kinase activity"/>
    <property type="evidence" value="ECO:0007669"/>
    <property type="project" value="InterPro"/>
</dbReference>
<dbReference type="Pfam" id="PF02518">
    <property type="entry name" value="HATPase_c"/>
    <property type="match status" value="1"/>
</dbReference>
<evidence type="ECO:0000256" key="2">
    <source>
        <dbReference type="ARBA" id="ARBA00004141"/>
    </source>
</evidence>
<dbReference type="InterPro" id="IPR003661">
    <property type="entry name" value="HisK_dim/P_dom"/>
</dbReference>
<dbReference type="Pfam" id="PF00512">
    <property type="entry name" value="HisKA"/>
    <property type="match status" value="1"/>
</dbReference>
<evidence type="ECO:0000313" key="13">
    <source>
        <dbReference type="EMBL" id="AII86692.1"/>
    </source>
</evidence>
<dbReference type="SMART" id="SM00388">
    <property type="entry name" value="HisKA"/>
    <property type="match status" value="1"/>
</dbReference>
<dbReference type="CDD" id="cd00082">
    <property type="entry name" value="HisKA"/>
    <property type="match status" value="1"/>
</dbReference>
<proteinExistence type="predicted"/>
<dbReference type="KEGG" id="ptp:RCA23_c11420"/>
<dbReference type="Proteomes" id="UP000028680">
    <property type="component" value="Chromosome"/>
</dbReference>
<protein>
    <recommendedName>
        <fullName evidence="3">histidine kinase</fullName>
        <ecNumber evidence="3">2.7.13.3</ecNumber>
    </recommendedName>
</protein>
<dbReference type="InterPro" id="IPR050428">
    <property type="entry name" value="TCS_sensor_his_kinase"/>
</dbReference>
<dbReference type="PANTHER" id="PTHR45436">
    <property type="entry name" value="SENSOR HISTIDINE KINASE YKOH"/>
    <property type="match status" value="1"/>
</dbReference>
<dbReference type="EC" id="2.7.13.3" evidence="3"/>
<dbReference type="PANTHER" id="PTHR45436:SF15">
    <property type="entry name" value="SENSOR HISTIDINE KINASE CUSS"/>
    <property type="match status" value="1"/>
</dbReference>
<name>A0AAN0VI16_9RHOB</name>
<evidence type="ECO:0000313" key="14">
    <source>
        <dbReference type="Proteomes" id="UP000028680"/>
    </source>
</evidence>
<keyword evidence="5" id="KW-0808">Transferase</keyword>
<dbReference type="InterPro" id="IPR003594">
    <property type="entry name" value="HATPase_dom"/>
</dbReference>
<keyword evidence="10 11" id="KW-0472">Membrane</keyword>
<evidence type="ECO:0000256" key="9">
    <source>
        <dbReference type="ARBA" id="ARBA00023012"/>
    </source>
</evidence>
<dbReference type="SUPFAM" id="SSF47384">
    <property type="entry name" value="Homodimeric domain of signal transducing histidine kinase"/>
    <property type="match status" value="1"/>
</dbReference>
<evidence type="ECO:0000259" key="12">
    <source>
        <dbReference type="PROSITE" id="PS50109"/>
    </source>
</evidence>
<keyword evidence="8 11" id="KW-1133">Transmembrane helix</keyword>
<organism evidence="13 14">
    <name type="scientific">Planktomarina temperata RCA23</name>
    <dbReference type="NCBI Taxonomy" id="666509"/>
    <lineage>
        <taxon>Bacteria</taxon>
        <taxon>Pseudomonadati</taxon>
        <taxon>Pseudomonadota</taxon>
        <taxon>Alphaproteobacteria</taxon>
        <taxon>Rhodobacterales</taxon>
        <taxon>Paracoccaceae</taxon>
        <taxon>Planktomarina</taxon>
    </lineage>
</organism>
<dbReference type="InterPro" id="IPR005467">
    <property type="entry name" value="His_kinase_dom"/>
</dbReference>
<accession>A0AAN0VI16</accession>
<dbReference type="InterPro" id="IPR013727">
    <property type="entry name" value="2CSK_N"/>
</dbReference>
<dbReference type="InterPro" id="IPR004358">
    <property type="entry name" value="Sig_transdc_His_kin-like_C"/>
</dbReference>
<dbReference type="CDD" id="cd00075">
    <property type="entry name" value="HATPase"/>
    <property type="match status" value="1"/>
</dbReference>
<feature type="transmembrane region" description="Helical" evidence="11">
    <location>
        <begin position="165"/>
        <end position="187"/>
    </location>
</feature>
<evidence type="ECO:0000256" key="10">
    <source>
        <dbReference type="ARBA" id="ARBA00023136"/>
    </source>
</evidence>
<dbReference type="Gene3D" id="1.10.287.130">
    <property type="match status" value="1"/>
</dbReference>
<evidence type="ECO:0000256" key="8">
    <source>
        <dbReference type="ARBA" id="ARBA00022989"/>
    </source>
</evidence>
<dbReference type="PRINTS" id="PR00344">
    <property type="entry name" value="BCTRLSENSOR"/>
</dbReference>
<keyword evidence="4" id="KW-0597">Phosphoprotein</keyword>
<keyword evidence="7 13" id="KW-0418">Kinase</keyword>
<dbReference type="Gene3D" id="3.30.565.10">
    <property type="entry name" value="Histidine kinase-like ATPase, C-terminal domain"/>
    <property type="match status" value="1"/>
</dbReference>
<feature type="domain" description="Histidine kinase" evidence="12">
    <location>
        <begin position="243"/>
        <end position="454"/>
    </location>
</feature>
<evidence type="ECO:0000256" key="11">
    <source>
        <dbReference type="SAM" id="Phobius"/>
    </source>
</evidence>
<dbReference type="InterPro" id="IPR036097">
    <property type="entry name" value="HisK_dim/P_sf"/>
</dbReference>
<comment type="subcellular location">
    <subcellularLocation>
        <location evidence="2">Membrane</location>
        <topology evidence="2">Multi-pass membrane protein</topology>
    </subcellularLocation>
</comment>
<dbReference type="Pfam" id="PF08521">
    <property type="entry name" value="2CSK_N"/>
    <property type="match status" value="1"/>
</dbReference>
<keyword evidence="6 11" id="KW-0812">Transmembrane</keyword>
<dbReference type="RefSeq" id="WP_044049518.1">
    <property type="nucleotide sequence ID" value="NZ_CP003984.1"/>
</dbReference>
<evidence type="ECO:0000256" key="3">
    <source>
        <dbReference type="ARBA" id="ARBA00012438"/>
    </source>
</evidence>
<keyword evidence="14" id="KW-1185">Reference proteome</keyword>
<keyword evidence="9" id="KW-0902">Two-component regulatory system</keyword>
<dbReference type="EMBL" id="CP003984">
    <property type="protein sequence ID" value="AII86692.1"/>
    <property type="molecule type" value="Genomic_DNA"/>
</dbReference>
<dbReference type="InterPro" id="IPR036890">
    <property type="entry name" value="HATPase_C_sf"/>
</dbReference>
<dbReference type="PROSITE" id="PS50109">
    <property type="entry name" value="HIS_KIN"/>
    <property type="match status" value="1"/>
</dbReference>
<evidence type="ECO:0000256" key="4">
    <source>
        <dbReference type="ARBA" id="ARBA00022553"/>
    </source>
</evidence>
<dbReference type="SUPFAM" id="SSF55874">
    <property type="entry name" value="ATPase domain of HSP90 chaperone/DNA topoisomerase II/histidine kinase"/>
    <property type="match status" value="1"/>
</dbReference>